<dbReference type="Proteomes" id="UP000319523">
    <property type="component" value="Unassembled WGS sequence"/>
</dbReference>
<gene>
    <name evidence="1" type="ORF">FKM52_01180</name>
</gene>
<proteinExistence type="predicted"/>
<dbReference type="OrthoDB" id="6548491at2"/>
<evidence type="ECO:0000313" key="1">
    <source>
        <dbReference type="EMBL" id="TPW44354.1"/>
    </source>
</evidence>
<dbReference type="RefSeq" id="WP_141174371.1">
    <property type="nucleotide sequence ID" value="NZ_JBHUFX010000013.1"/>
</dbReference>
<dbReference type="AlphaFoldDB" id="A0A506VE15"/>
<reference evidence="1 2" key="1">
    <citation type="submission" date="2019-06" db="EMBL/GenBank/DDBJ databases">
        <authorList>
            <person name="Yang Y."/>
        </authorList>
    </citation>
    <scope>NUCLEOTIDE SEQUENCE [LARGE SCALE GENOMIC DNA]</scope>
    <source>
        <strain evidence="1 2">BIT-26</strain>
    </source>
</reference>
<keyword evidence="2" id="KW-1185">Reference proteome</keyword>
<accession>A0A506VE15</accession>
<name>A0A506VE15_9GAMM</name>
<dbReference type="EMBL" id="VHQI01000001">
    <property type="protein sequence ID" value="TPW44354.1"/>
    <property type="molecule type" value="Genomic_DNA"/>
</dbReference>
<protein>
    <recommendedName>
        <fullName evidence="3">DNA-binding protein</fullName>
    </recommendedName>
</protein>
<evidence type="ECO:0000313" key="2">
    <source>
        <dbReference type="Proteomes" id="UP000319523"/>
    </source>
</evidence>
<evidence type="ECO:0008006" key="3">
    <source>
        <dbReference type="Google" id="ProtNLM"/>
    </source>
</evidence>
<sequence>MGRLHVTALVFARYAGIKESDFIRAICNRGAIEGIALPEALDHSPLSSRVWLREDVVLFTHRLQRVRGKKSVRH</sequence>
<organism evidence="1 2">
    <name type="scientific">Mixta tenebrionis</name>
    <dbReference type="NCBI Taxonomy" id="2562439"/>
    <lineage>
        <taxon>Bacteria</taxon>
        <taxon>Pseudomonadati</taxon>
        <taxon>Pseudomonadota</taxon>
        <taxon>Gammaproteobacteria</taxon>
        <taxon>Enterobacterales</taxon>
        <taxon>Erwiniaceae</taxon>
        <taxon>Mixta</taxon>
    </lineage>
</organism>
<comment type="caution">
    <text evidence="1">The sequence shown here is derived from an EMBL/GenBank/DDBJ whole genome shotgun (WGS) entry which is preliminary data.</text>
</comment>